<dbReference type="RefSeq" id="WP_147164038.1">
    <property type="nucleotide sequence ID" value="NZ_BJZO01000057.1"/>
</dbReference>
<evidence type="ECO:0008006" key="3">
    <source>
        <dbReference type="Google" id="ProtNLM"/>
    </source>
</evidence>
<dbReference type="Proteomes" id="UP000321567">
    <property type="component" value="Unassembled WGS sequence"/>
</dbReference>
<sequence length="248" mass="25841">MPQDADLAALRRVVRQLEEGGRETARVCPLGIAAVDAALPGGGLALGQLHQVVAGPGAFEGPATAFAAWMAARLARGRGPVVWCVQGGEDDTLYAPGLAALGLEPGRLMVARARDPARLLWSLEEALHCPEVGAVIGQGARLEGTSGRRLHLAAARRGVPGVLLERARRGGAPGVASTRWRLEGLPSAPTPWGGPGPARWRVVLERCRGGVPRAWILEWCDEAGTLDLVADADHRSPDPARATGGSVA</sequence>
<dbReference type="Gene3D" id="3.40.50.300">
    <property type="entry name" value="P-loop containing nucleotide triphosphate hydrolases"/>
    <property type="match status" value="1"/>
</dbReference>
<comment type="caution">
    <text evidence="1">The sequence shown here is derived from an EMBL/GenBank/DDBJ whole genome shotgun (WGS) entry which is preliminary data.</text>
</comment>
<accession>A0A512H998</accession>
<proteinExistence type="predicted"/>
<gene>
    <name evidence="1" type="ORF">ROR02_21560</name>
</gene>
<dbReference type="OrthoDB" id="7202530at2"/>
<dbReference type="PIRSF" id="PIRSF034285">
    <property type="entry name" value="UCP034285"/>
    <property type="match status" value="1"/>
</dbReference>
<evidence type="ECO:0000313" key="1">
    <source>
        <dbReference type="EMBL" id="GEO82025.1"/>
    </source>
</evidence>
<dbReference type="EMBL" id="BJZO01000057">
    <property type="protein sequence ID" value="GEO82025.1"/>
    <property type="molecule type" value="Genomic_DNA"/>
</dbReference>
<dbReference type="InterPro" id="IPR017026">
    <property type="entry name" value="ImuA"/>
</dbReference>
<keyword evidence="2" id="KW-1185">Reference proteome</keyword>
<protein>
    <recommendedName>
        <fullName evidence="3">Damage-inducible mutagenesis protein</fullName>
    </recommendedName>
</protein>
<organism evidence="1 2">
    <name type="scientific">Pararhodospirillum oryzae</name>
    <dbReference type="NCBI Taxonomy" id="478448"/>
    <lineage>
        <taxon>Bacteria</taxon>
        <taxon>Pseudomonadati</taxon>
        <taxon>Pseudomonadota</taxon>
        <taxon>Alphaproteobacteria</taxon>
        <taxon>Rhodospirillales</taxon>
        <taxon>Rhodospirillaceae</taxon>
        <taxon>Pararhodospirillum</taxon>
    </lineage>
</organism>
<reference evidence="1 2" key="1">
    <citation type="submission" date="2019-07" db="EMBL/GenBank/DDBJ databases">
        <title>Whole genome shotgun sequence of Rhodospirillum oryzae NBRC 107573.</title>
        <authorList>
            <person name="Hosoyama A."/>
            <person name="Uohara A."/>
            <person name="Ohji S."/>
            <person name="Ichikawa N."/>
        </authorList>
    </citation>
    <scope>NUCLEOTIDE SEQUENCE [LARGE SCALE GENOMIC DNA]</scope>
    <source>
        <strain evidence="1 2">NBRC 107573</strain>
    </source>
</reference>
<dbReference type="InterPro" id="IPR027417">
    <property type="entry name" value="P-loop_NTPase"/>
</dbReference>
<name>A0A512H998_9PROT</name>
<dbReference type="AlphaFoldDB" id="A0A512H998"/>
<dbReference type="SUPFAM" id="SSF52540">
    <property type="entry name" value="P-loop containing nucleoside triphosphate hydrolases"/>
    <property type="match status" value="1"/>
</dbReference>
<evidence type="ECO:0000313" key="2">
    <source>
        <dbReference type="Proteomes" id="UP000321567"/>
    </source>
</evidence>